<reference evidence="1 2" key="1">
    <citation type="submission" date="2017-03" db="EMBL/GenBank/DDBJ databases">
        <title>Complete Genome Sequence of Vibrio vulnificus FORC_053.</title>
        <authorList>
            <consortium name="Food-borne Pathogen Omics Research Center"/>
            <person name="Chung H.Y."/>
            <person name="Na E.J."/>
            <person name="Song J.S."/>
            <person name="Kim H."/>
            <person name="Lee J.-H."/>
            <person name="Ryu S."/>
            <person name="Choi S.H."/>
        </authorList>
    </citation>
    <scope>NUCLEOTIDE SEQUENCE [LARGE SCALE GENOMIC DNA]</scope>
    <source>
        <strain evidence="1 2">FORC_053</strain>
    </source>
</reference>
<dbReference type="Proteomes" id="UP000263418">
    <property type="component" value="Chromosome 3"/>
</dbReference>
<gene>
    <name evidence="1" type="ORF">FORC53_5474</name>
</gene>
<evidence type="ECO:0000313" key="2">
    <source>
        <dbReference type="Proteomes" id="UP000263418"/>
    </source>
</evidence>
<name>A0AAN1PVN1_VIBVL</name>
<organism evidence="1 2">
    <name type="scientific">Vibrio vulnificus</name>
    <dbReference type="NCBI Taxonomy" id="672"/>
    <lineage>
        <taxon>Bacteria</taxon>
        <taxon>Pseudomonadati</taxon>
        <taxon>Pseudomonadota</taxon>
        <taxon>Gammaproteobacteria</taxon>
        <taxon>Vibrionales</taxon>
        <taxon>Vibrionaceae</taxon>
        <taxon>Vibrio</taxon>
    </lineage>
</organism>
<evidence type="ECO:0000313" key="1">
    <source>
        <dbReference type="EMBL" id="AXX63813.1"/>
    </source>
</evidence>
<accession>A0AAN1PVN1</accession>
<proteinExistence type="predicted"/>
<dbReference type="RefSeq" id="WP_045592463.1">
    <property type="nucleotide sequence ID" value="NZ_CP019292.1"/>
</dbReference>
<protein>
    <submittedName>
        <fullName evidence="1">Uncharacterized protein</fullName>
    </submittedName>
</protein>
<dbReference type="AlphaFoldDB" id="A0AAN1PVN1"/>
<sequence length="75" mass="8468">MARATKQAAWISLWNEINHITFLDTKLDEERSQSVNELIESVQKIQDSGDLSIEQIYTLADVINLSFKSGISKGQ</sequence>
<dbReference type="EMBL" id="CP019292">
    <property type="protein sequence ID" value="AXX63813.1"/>
    <property type="molecule type" value="Genomic_DNA"/>
</dbReference>